<dbReference type="Proteomes" id="UP000189513">
    <property type="component" value="Unassembled WGS sequence"/>
</dbReference>
<feature type="region of interest" description="Disordered" evidence="5">
    <location>
        <begin position="216"/>
        <end position="376"/>
    </location>
</feature>
<keyword evidence="7" id="KW-0413">Isomerase</keyword>
<dbReference type="AlphaFoldDB" id="A0A1V2L679"/>
<dbReference type="InterPro" id="IPR002130">
    <property type="entry name" value="Cyclophilin-type_PPIase_dom"/>
</dbReference>
<dbReference type="GO" id="GO:0071013">
    <property type="term" value="C:catalytic step 2 spliceosome"/>
    <property type="evidence" value="ECO:0007669"/>
    <property type="project" value="TreeGrafter"/>
</dbReference>
<evidence type="ECO:0000256" key="2">
    <source>
        <dbReference type="ARBA" id="ARBA00004123"/>
    </source>
</evidence>
<dbReference type="OMA" id="CKNFLQH"/>
<feature type="compositionally biased region" description="Basic and acidic residues" evidence="5">
    <location>
        <begin position="320"/>
        <end position="330"/>
    </location>
</feature>
<evidence type="ECO:0000313" key="7">
    <source>
        <dbReference type="EMBL" id="ONH67417.1"/>
    </source>
</evidence>
<feature type="compositionally biased region" description="Low complexity" evidence="5">
    <location>
        <begin position="342"/>
        <end position="353"/>
    </location>
</feature>
<comment type="similarity">
    <text evidence="4">Belongs to the cyclophilin-type PPIase family. CWC27 subfamily.</text>
</comment>
<evidence type="ECO:0000256" key="5">
    <source>
        <dbReference type="SAM" id="MobiDB-lite"/>
    </source>
</evidence>
<evidence type="ECO:0000256" key="3">
    <source>
        <dbReference type="ARBA" id="ARBA00023242"/>
    </source>
</evidence>
<keyword evidence="8" id="KW-1185">Reference proteome</keyword>
<keyword evidence="3" id="KW-0539">Nucleus</keyword>
<dbReference type="Pfam" id="PF00160">
    <property type="entry name" value="Pro_isomerase"/>
    <property type="match status" value="1"/>
</dbReference>
<dbReference type="VEuPathDB" id="FungiDB:BON22_2790"/>
<feature type="compositionally biased region" description="Acidic residues" evidence="5">
    <location>
        <begin position="365"/>
        <end position="376"/>
    </location>
</feature>
<protein>
    <submittedName>
        <fullName evidence="7">Peptidyl-prolyl isomerase CWC27</fullName>
    </submittedName>
</protein>
<comment type="caution">
    <text evidence="7">The sequence shown here is derived from an EMBL/GenBank/DDBJ whole genome shotgun (WGS) entry which is preliminary data.</text>
</comment>
<dbReference type="SUPFAM" id="SSF50891">
    <property type="entry name" value="Cyclophilin-like"/>
    <property type="match status" value="1"/>
</dbReference>
<dbReference type="PANTHER" id="PTHR45625">
    <property type="entry name" value="PEPTIDYL-PROLYL CIS-TRANS ISOMERASE-RELATED"/>
    <property type="match status" value="1"/>
</dbReference>
<feature type="compositionally biased region" description="Polar residues" evidence="5">
    <location>
        <begin position="243"/>
        <end position="258"/>
    </location>
</feature>
<accession>A0A1V2L679</accession>
<dbReference type="GO" id="GO:0003755">
    <property type="term" value="F:peptidyl-prolyl cis-trans isomerase activity"/>
    <property type="evidence" value="ECO:0007669"/>
    <property type="project" value="UniProtKB-EC"/>
</dbReference>
<name>A0A1V2L679_CYBFA</name>
<dbReference type="EMBL" id="MPUK01000004">
    <property type="protein sequence ID" value="ONH67417.1"/>
    <property type="molecule type" value="Genomic_DNA"/>
</dbReference>
<feature type="compositionally biased region" description="Basic and acidic residues" evidence="5">
    <location>
        <begin position="289"/>
        <end position="307"/>
    </location>
</feature>
<dbReference type="PANTHER" id="PTHR45625:SF6">
    <property type="entry name" value="SPLICEOSOME-ASSOCIATED PROTEIN CWC27 HOMOLOG"/>
    <property type="match status" value="1"/>
</dbReference>
<reference evidence="8" key="1">
    <citation type="journal article" date="2017" name="Genome Announc.">
        <title>Genome sequences of Cyberlindnera fabianii 65, Pichia kudriavzevii 129, and Saccharomyces cerevisiae 131 isolated from fermented masau fruits in Zimbabwe.</title>
        <authorList>
            <person name="van Rijswijck I.M.H."/>
            <person name="Derks M.F.L."/>
            <person name="Abee T."/>
            <person name="de Ridder D."/>
            <person name="Smid E.J."/>
        </authorList>
    </citation>
    <scope>NUCLEOTIDE SEQUENCE [LARGE SCALE GENOMIC DNA]</scope>
    <source>
        <strain evidence="8">65</strain>
    </source>
</reference>
<sequence length="438" mass="49230">MSTLEPQTSAKVRLTTTKGPIDIELWARETPVTSRIFLTHVLNSHFTGWEFNRVVKDFLVQIDGQLIQEPFEDEFNNRIRYNHRGMLGCVNLGSRNTNTGKFFITTREAPELQNKNTAFGKVVGNGIFTVLKIAEGDIGDDGETPVYPVKVTACEVLVPFFDDLVKEVTPIVEEKVVEKQPLKKKKKKAKVKLSLDDGDQDSEDGISVRMKSAHDLLKDKSLSKQSTPPIVAPEPEQQHEQEVSLNTIQEPQSTSGPTEPSRKEHLENIQAQIESLKSDLQDNFTKKTSTSDEPQRESALDKQRNDFLAKNPCLKASSKLSKDGREEETLKLLQSFQEKITSKTGTKETTTPTPNQESSSKTSNMDDDFDNLDDSDSDSDIYSHALRFDDNDANKAMANEDLLITIDESKKSTLRRKRDDDFYSSVVATSILNKKAKK</sequence>
<proteinExistence type="inferred from homology"/>
<gene>
    <name evidence="7" type="ORF">BON22_2790</name>
</gene>
<dbReference type="Gene3D" id="2.40.100.10">
    <property type="entry name" value="Cyclophilin-like"/>
    <property type="match status" value="1"/>
</dbReference>
<feature type="compositionally biased region" description="Polar residues" evidence="5">
    <location>
        <begin position="354"/>
        <end position="363"/>
    </location>
</feature>
<dbReference type="PROSITE" id="PS50072">
    <property type="entry name" value="CSA_PPIASE_2"/>
    <property type="match status" value="1"/>
</dbReference>
<comment type="catalytic activity">
    <reaction evidence="1">
        <text>[protein]-peptidylproline (omega=180) = [protein]-peptidylproline (omega=0)</text>
        <dbReference type="Rhea" id="RHEA:16237"/>
        <dbReference type="Rhea" id="RHEA-COMP:10747"/>
        <dbReference type="Rhea" id="RHEA-COMP:10748"/>
        <dbReference type="ChEBI" id="CHEBI:83833"/>
        <dbReference type="ChEBI" id="CHEBI:83834"/>
        <dbReference type="EC" id="5.2.1.8"/>
    </reaction>
</comment>
<dbReference type="InterPro" id="IPR029000">
    <property type="entry name" value="Cyclophilin-like_dom_sf"/>
</dbReference>
<evidence type="ECO:0000313" key="8">
    <source>
        <dbReference type="Proteomes" id="UP000189513"/>
    </source>
</evidence>
<evidence type="ECO:0000256" key="4">
    <source>
        <dbReference type="ARBA" id="ARBA00038509"/>
    </source>
</evidence>
<organism evidence="7 8">
    <name type="scientific">Cyberlindnera fabianii</name>
    <name type="common">Yeast</name>
    <name type="synonym">Hansenula fabianii</name>
    <dbReference type="NCBI Taxonomy" id="36022"/>
    <lineage>
        <taxon>Eukaryota</taxon>
        <taxon>Fungi</taxon>
        <taxon>Dikarya</taxon>
        <taxon>Ascomycota</taxon>
        <taxon>Saccharomycotina</taxon>
        <taxon>Saccharomycetes</taxon>
        <taxon>Phaffomycetales</taxon>
        <taxon>Phaffomycetaceae</taxon>
        <taxon>Cyberlindnera</taxon>
    </lineage>
</organism>
<feature type="domain" description="PPIase cyclophilin-type" evidence="6">
    <location>
        <begin position="19"/>
        <end position="156"/>
    </location>
</feature>
<dbReference type="STRING" id="36022.A0A1V2L679"/>
<dbReference type="InterPro" id="IPR044666">
    <property type="entry name" value="Cyclophilin_A-like"/>
</dbReference>
<evidence type="ECO:0000256" key="1">
    <source>
        <dbReference type="ARBA" id="ARBA00000971"/>
    </source>
</evidence>
<comment type="subcellular location">
    <subcellularLocation>
        <location evidence="2">Nucleus</location>
    </subcellularLocation>
</comment>
<evidence type="ECO:0000259" key="6">
    <source>
        <dbReference type="PROSITE" id="PS50072"/>
    </source>
</evidence>